<keyword evidence="2 7" id="KW-0813">Transport</keyword>
<evidence type="ECO:0000256" key="7">
    <source>
        <dbReference type="RuleBase" id="RU363032"/>
    </source>
</evidence>
<evidence type="ECO:0000256" key="1">
    <source>
        <dbReference type="ARBA" id="ARBA00004651"/>
    </source>
</evidence>
<keyword evidence="4 7" id="KW-0812">Transmembrane</keyword>
<dbReference type="PANTHER" id="PTHR30151">
    <property type="entry name" value="ALKANE SULFONATE ABC TRANSPORTER-RELATED, MEMBRANE SUBUNIT"/>
    <property type="match status" value="1"/>
</dbReference>
<evidence type="ECO:0000256" key="8">
    <source>
        <dbReference type="SAM" id="MobiDB-lite"/>
    </source>
</evidence>
<keyword evidence="6 7" id="KW-0472">Membrane</keyword>
<evidence type="ECO:0000256" key="2">
    <source>
        <dbReference type="ARBA" id="ARBA00022448"/>
    </source>
</evidence>
<dbReference type="PANTHER" id="PTHR30151:SF0">
    <property type="entry name" value="ABC TRANSPORTER PERMEASE PROTEIN MJ0413-RELATED"/>
    <property type="match status" value="1"/>
</dbReference>
<evidence type="ECO:0000256" key="5">
    <source>
        <dbReference type="ARBA" id="ARBA00022989"/>
    </source>
</evidence>
<evidence type="ECO:0000256" key="4">
    <source>
        <dbReference type="ARBA" id="ARBA00022692"/>
    </source>
</evidence>
<feature type="transmembrane region" description="Helical" evidence="7">
    <location>
        <begin position="154"/>
        <end position="171"/>
    </location>
</feature>
<proteinExistence type="inferred from homology"/>
<accession>A0A1C4WG17</accession>
<name>A0A1C4WG17_9ACTN</name>
<dbReference type="GO" id="GO:0005886">
    <property type="term" value="C:plasma membrane"/>
    <property type="evidence" value="ECO:0007669"/>
    <property type="project" value="UniProtKB-SubCell"/>
</dbReference>
<feature type="transmembrane region" description="Helical" evidence="7">
    <location>
        <begin position="35"/>
        <end position="53"/>
    </location>
</feature>
<dbReference type="Gene3D" id="1.10.3720.10">
    <property type="entry name" value="MetI-like"/>
    <property type="match status" value="1"/>
</dbReference>
<keyword evidence="5 7" id="KW-1133">Transmembrane helix</keyword>
<dbReference type="EMBL" id="FMCW01000015">
    <property type="protein sequence ID" value="SCE95196.1"/>
    <property type="molecule type" value="Genomic_DNA"/>
</dbReference>
<dbReference type="Proteomes" id="UP000199375">
    <property type="component" value="Unassembled WGS sequence"/>
</dbReference>
<evidence type="ECO:0000256" key="6">
    <source>
        <dbReference type="ARBA" id="ARBA00023136"/>
    </source>
</evidence>
<keyword evidence="3" id="KW-1003">Cell membrane</keyword>
<feature type="domain" description="ABC transmembrane type-1" evidence="9">
    <location>
        <begin position="86"/>
        <end position="270"/>
    </location>
</feature>
<protein>
    <submittedName>
        <fullName evidence="10">NitT/TauT family transport system permease protein</fullName>
    </submittedName>
</protein>
<dbReference type="GO" id="GO:0055085">
    <property type="term" value="P:transmembrane transport"/>
    <property type="evidence" value="ECO:0007669"/>
    <property type="project" value="InterPro"/>
</dbReference>
<feature type="transmembrane region" description="Helical" evidence="7">
    <location>
        <begin position="130"/>
        <end position="148"/>
    </location>
</feature>
<dbReference type="Pfam" id="PF00528">
    <property type="entry name" value="BPD_transp_1"/>
    <property type="match status" value="1"/>
</dbReference>
<feature type="transmembrane region" description="Helical" evidence="7">
    <location>
        <begin position="247"/>
        <end position="266"/>
    </location>
</feature>
<feature type="transmembrane region" description="Helical" evidence="7">
    <location>
        <begin position="90"/>
        <end position="118"/>
    </location>
</feature>
<reference evidence="10 11" key="1">
    <citation type="submission" date="2016-06" db="EMBL/GenBank/DDBJ databases">
        <authorList>
            <person name="Kjaerup R.B."/>
            <person name="Dalgaard T.S."/>
            <person name="Juul-Madsen H.R."/>
        </authorList>
    </citation>
    <scope>NUCLEOTIDE SEQUENCE [LARGE SCALE GENOMIC DNA]</scope>
    <source>
        <strain evidence="10 11">DSM 45626</strain>
    </source>
</reference>
<dbReference type="InterPro" id="IPR000515">
    <property type="entry name" value="MetI-like"/>
</dbReference>
<gene>
    <name evidence="10" type="ORF">GA0070558_11590</name>
</gene>
<sequence length="285" mass="30265">MSDVRVSHPVKADVPAPSPSGVPTAARRRGPTPDWAYGLAGIATMFVVWELVVRTGAVSADSLPYPAATMRRAGELLVDATFLTEVAQTLWAWLLAMLAASAVGIPLGLTLGYFSAFYRPSSSVVHAGRSIPSSAFLPIAILLFGLGTQMKVSLAIYAIFWPILLNAMYGVRDTEPLMLATGRSMGWGRTRLLTRVVLPSAAPSIATGLRVASSTALIVVLSAELLGATSGVGTVITTYQQAQRPDFVYAGILLVGLLGMALYYGFNLVERLVVPWGQAQRESGR</sequence>
<organism evidence="10 11">
    <name type="scientific">Micromonospora haikouensis</name>
    <dbReference type="NCBI Taxonomy" id="686309"/>
    <lineage>
        <taxon>Bacteria</taxon>
        <taxon>Bacillati</taxon>
        <taxon>Actinomycetota</taxon>
        <taxon>Actinomycetes</taxon>
        <taxon>Micromonosporales</taxon>
        <taxon>Micromonosporaceae</taxon>
        <taxon>Micromonospora</taxon>
    </lineage>
</organism>
<feature type="transmembrane region" description="Helical" evidence="7">
    <location>
        <begin position="215"/>
        <end position="235"/>
    </location>
</feature>
<comment type="similarity">
    <text evidence="7">Belongs to the binding-protein-dependent transport system permease family.</text>
</comment>
<comment type="subcellular location">
    <subcellularLocation>
        <location evidence="1 7">Cell membrane</location>
        <topology evidence="1 7">Multi-pass membrane protein</topology>
    </subcellularLocation>
</comment>
<evidence type="ECO:0000256" key="3">
    <source>
        <dbReference type="ARBA" id="ARBA00022475"/>
    </source>
</evidence>
<evidence type="ECO:0000259" key="9">
    <source>
        <dbReference type="PROSITE" id="PS50928"/>
    </source>
</evidence>
<evidence type="ECO:0000313" key="11">
    <source>
        <dbReference type="Proteomes" id="UP000199375"/>
    </source>
</evidence>
<evidence type="ECO:0000313" key="10">
    <source>
        <dbReference type="EMBL" id="SCE95196.1"/>
    </source>
</evidence>
<dbReference type="SUPFAM" id="SSF161098">
    <property type="entry name" value="MetI-like"/>
    <property type="match status" value="1"/>
</dbReference>
<dbReference type="CDD" id="cd06261">
    <property type="entry name" value="TM_PBP2"/>
    <property type="match status" value="1"/>
</dbReference>
<feature type="region of interest" description="Disordered" evidence="8">
    <location>
        <begin position="1"/>
        <end position="29"/>
    </location>
</feature>
<dbReference type="PROSITE" id="PS50928">
    <property type="entry name" value="ABC_TM1"/>
    <property type="match status" value="1"/>
</dbReference>
<dbReference type="AlphaFoldDB" id="A0A1C4WG17"/>
<dbReference type="InterPro" id="IPR035906">
    <property type="entry name" value="MetI-like_sf"/>
</dbReference>